<dbReference type="EMBL" id="ODYU01003928">
    <property type="protein sequence ID" value="SOQ43292.1"/>
    <property type="molecule type" value="Genomic_DNA"/>
</dbReference>
<reference evidence="1" key="1">
    <citation type="submission" date="2016-07" db="EMBL/GenBank/DDBJ databases">
        <authorList>
            <person name="Bretaudeau A."/>
        </authorList>
    </citation>
    <scope>NUCLEOTIDE SEQUENCE</scope>
    <source>
        <strain evidence="1">Rice</strain>
        <tissue evidence="1">Whole body</tissue>
    </source>
</reference>
<organism evidence="1">
    <name type="scientific">Spodoptera frugiperda</name>
    <name type="common">Fall armyworm</name>
    <dbReference type="NCBI Taxonomy" id="7108"/>
    <lineage>
        <taxon>Eukaryota</taxon>
        <taxon>Metazoa</taxon>
        <taxon>Ecdysozoa</taxon>
        <taxon>Arthropoda</taxon>
        <taxon>Hexapoda</taxon>
        <taxon>Insecta</taxon>
        <taxon>Pterygota</taxon>
        <taxon>Neoptera</taxon>
        <taxon>Endopterygota</taxon>
        <taxon>Lepidoptera</taxon>
        <taxon>Glossata</taxon>
        <taxon>Ditrysia</taxon>
        <taxon>Noctuoidea</taxon>
        <taxon>Noctuidae</taxon>
        <taxon>Amphipyrinae</taxon>
        <taxon>Spodoptera</taxon>
    </lineage>
</organism>
<proteinExistence type="predicted"/>
<accession>A0A2H1VS54</accession>
<protein>
    <submittedName>
        <fullName evidence="1">SFRICE_014743</fullName>
    </submittedName>
</protein>
<sequence length="136" mass="15598">MTNHSQPEIDQGWSISSSKRIVDRLLYIPETLQVRCQSFEIRNLKIVGESKIGKVGISTARLARWLGNWLLCNVSRVRFPYGANLCVIHILLFRVWVSCACEIIFKFKCGRASVRMALLNLSDTTAFQKMTTIYKE</sequence>
<name>A0A2H1VS54_SPOFR</name>
<gene>
    <name evidence="1" type="ORF">SFRICE_014743</name>
</gene>
<evidence type="ECO:0000313" key="1">
    <source>
        <dbReference type="EMBL" id="SOQ43292.1"/>
    </source>
</evidence>
<dbReference type="AlphaFoldDB" id="A0A2H1VS54"/>